<gene>
    <name evidence="5" type="ORF">SAMN04488579_11228</name>
</gene>
<evidence type="ECO:0000256" key="1">
    <source>
        <dbReference type="ARBA" id="ARBA00023015"/>
    </source>
</evidence>
<evidence type="ECO:0000259" key="4">
    <source>
        <dbReference type="PROSITE" id="PS01124"/>
    </source>
</evidence>
<dbReference type="InterPro" id="IPR018062">
    <property type="entry name" value="HTH_AraC-typ_CS"/>
</dbReference>
<dbReference type="SUPFAM" id="SSF46689">
    <property type="entry name" value="Homeodomain-like"/>
    <property type="match status" value="2"/>
</dbReference>
<dbReference type="Proteomes" id="UP000199652">
    <property type="component" value="Unassembled WGS sequence"/>
</dbReference>
<dbReference type="Gene3D" id="1.10.10.60">
    <property type="entry name" value="Homeodomain-like"/>
    <property type="match status" value="2"/>
</dbReference>
<sequence>MMNEILEKLQEIVNDFCICTGVPVTIYKNSGEILASYRTELKFCSIFSEHQGQLNKKCTDSMNFSAQIARSLGEPYIFACPSDLINIAIPVLIDKKHQASVIVGPLVMGNLNDTLVDRVFNLYPEAQTLLPKISLAISKLMIYNPNHIQSLSTLLFNSILGFCRNWQDYEHLNTRHQSQLYIGDQIEKYKHKNTFGPEDNSTLNSLERKLIRYIEERDQEKSTEVLKAYYDEIFIIEGGNYDNIKGRIFELFGTLSQKAIDSGASVQKIFSSDFNHIFAMSQIQTTSELFSWINDIVAHFIDHVYSTLILGQSDLIKAALLYIGDAYSEKITLNDLAHHLHISSNYISQLFKREVGVNFTGYLNNIRIQKSLTYLEHEDLSIADIAVQVGFGDQSYYTKVFKKLLGETPKQYRKRLTAQE</sequence>
<evidence type="ECO:0000256" key="3">
    <source>
        <dbReference type="ARBA" id="ARBA00023163"/>
    </source>
</evidence>
<name>A0A1H3FZ91_EUBBA</name>
<dbReference type="InterPro" id="IPR020449">
    <property type="entry name" value="Tscrpt_reg_AraC-type_HTH"/>
</dbReference>
<dbReference type="Pfam" id="PF10114">
    <property type="entry name" value="PocR"/>
    <property type="match status" value="1"/>
</dbReference>
<evidence type="ECO:0000313" key="6">
    <source>
        <dbReference type="Proteomes" id="UP000199652"/>
    </source>
</evidence>
<keyword evidence="6" id="KW-1185">Reference proteome</keyword>
<dbReference type="GO" id="GO:0043565">
    <property type="term" value="F:sequence-specific DNA binding"/>
    <property type="evidence" value="ECO:0007669"/>
    <property type="project" value="InterPro"/>
</dbReference>
<evidence type="ECO:0000256" key="2">
    <source>
        <dbReference type="ARBA" id="ARBA00023125"/>
    </source>
</evidence>
<feature type="domain" description="HTH araC/xylS-type" evidence="4">
    <location>
        <begin position="317"/>
        <end position="415"/>
    </location>
</feature>
<keyword evidence="1" id="KW-0805">Transcription regulation</keyword>
<dbReference type="OrthoDB" id="1410840at2"/>
<dbReference type="GO" id="GO:0003700">
    <property type="term" value="F:DNA-binding transcription factor activity"/>
    <property type="evidence" value="ECO:0007669"/>
    <property type="project" value="InterPro"/>
</dbReference>
<organism evidence="5 6">
    <name type="scientific">Eubacterium barkeri</name>
    <name type="common">Clostridium barkeri</name>
    <dbReference type="NCBI Taxonomy" id="1528"/>
    <lineage>
        <taxon>Bacteria</taxon>
        <taxon>Bacillati</taxon>
        <taxon>Bacillota</taxon>
        <taxon>Clostridia</taxon>
        <taxon>Eubacteriales</taxon>
        <taxon>Eubacteriaceae</taxon>
        <taxon>Eubacterium</taxon>
    </lineage>
</organism>
<dbReference type="PROSITE" id="PS00041">
    <property type="entry name" value="HTH_ARAC_FAMILY_1"/>
    <property type="match status" value="1"/>
</dbReference>
<proteinExistence type="predicted"/>
<dbReference type="STRING" id="1528.SAMN04488579_11228"/>
<dbReference type="Pfam" id="PF12833">
    <property type="entry name" value="HTH_18"/>
    <property type="match status" value="1"/>
</dbReference>
<dbReference type="PANTHER" id="PTHR43280:SF2">
    <property type="entry name" value="HTH-TYPE TRANSCRIPTIONAL REGULATOR EXSA"/>
    <property type="match status" value="1"/>
</dbReference>
<dbReference type="RefSeq" id="WP_090245369.1">
    <property type="nucleotide sequence ID" value="NZ_FNOU01000012.1"/>
</dbReference>
<keyword evidence="3" id="KW-0804">Transcription</keyword>
<accession>A0A1H3FZ91</accession>
<dbReference type="InterPro" id="IPR009057">
    <property type="entry name" value="Homeodomain-like_sf"/>
</dbReference>
<dbReference type="EMBL" id="FNOU01000012">
    <property type="protein sequence ID" value="SDX96296.1"/>
    <property type="molecule type" value="Genomic_DNA"/>
</dbReference>
<dbReference type="PANTHER" id="PTHR43280">
    <property type="entry name" value="ARAC-FAMILY TRANSCRIPTIONAL REGULATOR"/>
    <property type="match status" value="1"/>
</dbReference>
<protein>
    <submittedName>
        <fullName evidence="5">Helix-turn-helix domain-containing protein</fullName>
    </submittedName>
</protein>
<dbReference type="SMART" id="SM00342">
    <property type="entry name" value="HTH_ARAC"/>
    <property type="match status" value="1"/>
</dbReference>
<dbReference type="InterPro" id="IPR018771">
    <property type="entry name" value="PocR_dom"/>
</dbReference>
<evidence type="ECO:0000313" key="5">
    <source>
        <dbReference type="EMBL" id="SDX96296.1"/>
    </source>
</evidence>
<keyword evidence="2" id="KW-0238">DNA-binding</keyword>
<reference evidence="6" key="1">
    <citation type="submission" date="2016-10" db="EMBL/GenBank/DDBJ databases">
        <authorList>
            <person name="Varghese N."/>
            <person name="Submissions S."/>
        </authorList>
    </citation>
    <scope>NUCLEOTIDE SEQUENCE [LARGE SCALE GENOMIC DNA]</scope>
    <source>
        <strain evidence="6">VPI 5359</strain>
    </source>
</reference>
<dbReference type="InterPro" id="IPR018060">
    <property type="entry name" value="HTH_AraC"/>
</dbReference>
<dbReference type="PRINTS" id="PR00032">
    <property type="entry name" value="HTHARAC"/>
</dbReference>
<dbReference type="AlphaFoldDB" id="A0A1H3FZ91"/>
<dbReference type="PROSITE" id="PS01124">
    <property type="entry name" value="HTH_ARAC_FAMILY_2"/>
    <property type="match status" value="1"/>
</dbReference>